<dbReference type="EMBL" id="CP033930">
    <property type="protein sequence ID" value="AZB18269.1"/>
    <property type="molecule type" value="Genomic_DNA"/>
</dbReference>
<proteinExistence type="predicted"/>
<organism evidence="1 2">
    <name type="scientific">Chryseobacterium indologenes</name>
    <name type="common">Flavobacterium indologenes</name>
    <dbReference type="NCBI Taxonomy" id="253"/>
    <lineage>
        <taxon>Bacteria</taxon>
        <taxon>Pseudomonadati</taxon>
        <taxon>Bacteroidota</taxon>
        <taxon>Flavobacteriia</taxon>
        <taxon>Flavobacteriales</taxon>
        <taxon>Weeksellaceae</taxon>
        <taxon>Chryseobacterium group</taxon>
        <taxon>Chryseobacterium</taxon>
    </lineage>
</organism>
<protein>
    <submittedName>
        <fullName evidence="1">Uncharacterized protein</fullName>
    </submittedName>
</protein>
<evidence type="ECO:0000313" key="2">
    <source>
        <dbReference type="Proteomes" id="UP000269015"/>
    </source>
</evidence>
<dbReference type="AlphaFoldDB" id="A0AAD1DVJ9"/>
<evidence type="ECO:0000313" key="1">
    <source>
        <dbReference type="EMBL" id="AZB18269.1"/>
    </source>
</evidence>
<accession>A0AAD1DVJ9</accession>
<dbReference type="Proteomes" id="UP000269015">
    <property type="component" value="Chromosome"/>
</dbReference>
<sequence length="305" mass="35676">MNNKELSQLREIAFEVTIDPKNALHAASAEDVVKVLNAYISSYKAYLEIKLKSENNSEEDIKETLKNTKLLVVNTEFNSYHNSLAPYNPNDTSILPVFQGYKKEILSVDVDDYSEILKLRNEFTKEELFSIYNPIFSAISNNYRLKVKTEKDFVKEVKKPTKNFATYFKPPKEKQRKQENNDKLFQLFVHSPDLKNISQKDIIYSSELEHETYPYTLDRLDFNDKTIYLNDIITCYVEFVDDLYFISYPDLNIEAWGSSRSEALAAFDFTFYSLVINYVDEIDENLTNDAIDLKNKLKTMIRLIK</sequence>
<dbReference type="RefSeq" id="WP_123861721.1">
    <property type="nucleotide sequence ID" value="NZ_CP033930.1"/>
</dbReference>
<gene>
    <name evidence="1" type="ORF">EG352_11025</name>
</gene>
<name>A0AAD1DVJ9_CHRID</name>
<reference evidence="1 2" key="1">
    <citation type="submission" date="2018-11" db="EMBL/GenBank/DDBJ databases">
        <title>Proposal to divide the Flavobacteriaceae and reorganize its genera based on Amino Acid Identity values calculated from whole genome sequences.</title>
        <authorList>
            <person name="Nicholson A.C."/>
            <person name="Gulvik C.A."/>
            <person name="Whitney A.M."/>
            <person name="Humrighouse B.W."/>
            <person name="Bell M."/>
            <person name="Holmes B."/>
            <person name="Steigerwalt A.G."/>
            <person name="Villarma A."/>
            <person name="Sheth M."/>
            <person name="Batra D."/>
            <person name="Pryor J."/>
            <person name="Bernardet J.-F."/>
            <person name="Hugo C."/>
            <person name="Kampfer P."/>
            <person name="Newman J."/>
            <person name="McQuiston J.R."/>
        </authorList>
    </citation>
    <scope>NUCLEOTIDE SEQUENCE [LARGE SCALE GENOMIC DNA]</scope>
    <source>
        <strain evidence="1 2">H5559</strain>
    </source>
</reference>